<evidence type="ECO:0000313" key="7">
    <source>
        <dbReference type="RefSeq" id="XP_006825676.1"/>
    </source>
</evidence>
<evidence type="ECO:0000259" key="5">
    <source>
        <dbReference type="PROSITE" id="PS50069"/>
    </source>
</evidence>
<dbReference type="SUPFAM" id="SSF46785">
    <property type="entry name" value="Winged helix' DNA-binding domain"/>
    <property type="match status" value="1"/>
</dbReference>
<dbReference type="Pfam" id="PF26557">
    <property type="entry name" value="Cullin_AB"/>
    <property type="match status" value="1"/>
</dbReference>
<dbReference type="Gene3D" id="4.10.1030.10">
    <property type="entry name" value="Ring Box Chain A, domain 5"/>
    <property type="match status" value="1"/>
</dbReference>
<proteinExistence type="inferred from homology"/>
<dbReference type="PROSITE" id="PS50069">
    <property type="entry name" value="CULLIN_2"/>
    <property type="match status" value="1"/>
</dbReference>
<dbReference type="InterPro" id="IPR036390">
    <property type="entry name" value="WH_DNA-bd_sf"/>
</dbReference>
<comment type="similarity">
    <text evidence="1 3 4">Belongs to the cullin family.</text>
</comment>
<dbReference type="GeneID" id="100376800"/>
<dbReference type="InterPro" id="IPR019559">
    <property type="entry name" value="Cullin_neddylation_domain"/>
</dbReference>
<dbReference type="Pfam" id="PF00888">
    <property type="entry name" value="Cullin"/>
    <property type="match status" value="2"/>
</dbReference>
<dbReference type="SMART" id="SM00182">
    <property type="entry name" value="CULLIN"/>
    <property type="match status" value="1"/>
</dbReference>
<feature type="domain" description="Cullin family profile" evidence="5">
    <location>
        <begin position="300"/>
        <end position="547"/>
    </location>
</feature>
<dbReference type="InterPro" id="IPR016158">
    <property type="entry name" value="Cullin_homology"/>
</dbReference>
<gene>
    <name evidence="7" type="primary">LOC100376800</name>
</gene>
<dbReference type="SUPFAM" id="SSF75632">
    <property type="entry name" value="Cullin homology domain"/>
    <property type="match status" value="1"/>
</dbReference>
<dbReference type="Gene3D" id="1.20.1310.10">
    <property type="entry name" value="Cullin Repeats"/>
    <property type="match status" value="4"/>
</dbReference>
<dbReference type="SUPFAM" id="SSF74788">
    <property type="entry name" value="Cullin repeat-like"/>
    <property type="match status" value="1"/>
</dbReference>
<dbReference type="InterPro" id="IPR036317">
    <property type="entry name" value="Cullin_homology_sf"/>
</dbReference>
<dbReference type="Proteomes" id="UP000694865">
    <property type="component" value="Unplaced"/>
</dbReference>
<dbReference type="Pfam" id="PF10557">
    <property type="entry name" value="Cullin_Nedd8"/>
    <property type="match status" value="1"/>
</dbReference>
<keyword evidence="2" id="KW-0832">Ubl conjugation</keyword>
<sequence length="674" mass="78208">MSRSSGSGRGGQNPHGLKQIGLDQIWDDLKSGIQHVYTRQSMAKSRFMELYTHVYNYCTSVHQSQQSRSSSAKTKKGQNMGGAQFVGLELYKRLRDFLKNYLVNLLKDGTELMDESVLTFYTNQWEDYQFSSKVLNGVCAYLNRHWVRRECDEGRKGIYEIYSLALVTWRDNLFKPLNKQVTGAVLKLIERERNGETINTRLIRGVIDCYVELGLNEDDPTSKGPTLNVYKDSFESQFLADTERFYMSESTEFLRQNPVTEYMKKAESRLTEEQRRVQVYLHESTQDELAKTCERVLIEKHLEIFHAEFQNLLDDDKNLVMCYPCRLLQDPKLYVQTILDVHRKYNALVLSSFNNDAGFVAALDKACGKFINNNAVTKAANSSSKSPELLARYCDSLLKKSSKNPEEAELEDTLNQVDLNEQFKNHLKNSNEPLDIDFTIQVLSSGSWPFQQSCTFVLPSELERSFQRFTTFYAGQHSGRKLMWLFQMSKGELVTNCFKNRYTLQASTFQMAVLLQYNTSDTYSLLQLQEHTQLKLDILLQVIQILVKSKLLECEDEDDCLTQHSVVKLFLGYKNKKLRVNINVPMKTEQKQEQETTHKHIEEDRKLLIQAAIVRIMKMRKVLKHQQLLSEVLTQLSSRFKPRVPVIKKCIDILIEKEYLERVDGEKDTYSYLA</sequence>
<dbReference type="InterPro" id="IPR001373">
    <property type="entry name" value="Cullin_N"/>
</dbReference>
<dbReference type="SMART" id="SM00884">
    <property type="entry name" value="Cullin_Nedd8"/>
    <property type="match status" value="1"/>
</dbReference>
<dbReference type="Gene3D" id="1.10.10.10">
    <property type="entry name" value="Winged helix-like DNA-binding domain superfamily/Winged helix DNA-binding domain"/>
    <property type="match status" value="2"/>
</dbReference>
<keyword evidence="6" id="KW-1185">Reference proteome</keyword>
<dbReference type="InterPro" id="IPR059120">
    <property type="entry name" value="Cullin-like_AB"/>
</dbReference>
<evidence type="ECO:0000256" key="2">
    <source>
        <dbReference type="ARBA" id="ARBA00022843"/>
    </source>
</evidence>
<dbReference type="PROSITE" id="PS01256">
    <property type="entry name" value="CULLIN_1"/>
    <property type="match status" value="1"/>
</dbReference>
<organism evidence="6 7">
    <name type="scientific">Saccoglossus kowalevskii</name>
    <name type="common">Acorn worm</name>
    <dbReference type="NCBI Taxonomy" id="10224"/>
    <lineage>
        <taxon>Eukaryota</taxon>
        <taxon>Metazoa</taxon>
        <taxon>Hemichordata</taxon>
        <taxon>Enteropneusta</taxon>
        <taxon>Harrimaniidae</taxon>
        <taxon>Saccoglossus</taxon>
    </lineage>
</organism>
<evidence type="ECO:0000256" key="3">
    <source>
        <dbReference type="PROSITE-ProRule" id="PRU00330"/>
    </source>
</evidence>
<dbReference type="PANTHER" id="PTHR11932">
    <property type="entry name" value="CULLIN"/>
    <property type="match status" value="1"/>
</dbReference>
<dbReference type="InterPro" id="IPR036388">
    <property type="entry name" value="WH-like_DNA-bd_sf"/>
</dbReference>
<dbReference type="InterPro" id="IPR016159">
    <property type="entry name" value="Cullin_repeat-like_dom_sf"/>
</dbReference>
<dbReference type="RefSeq" id="XP_006825676.1">
    <property type="nucleotide sequence ID" value="XM_006825613.1"/>
</dbReference>
<evidence type="ECO:0000313" key="6">
    <source>
        <dbReference type="Proteomes" id="UP000694865"/>
    </source>
</evidence>
<dbReference type="InterPro" id="IPR016157">
    <property type="entry name" value="Cullin_CS"/>
</dbReference>
<evidence type="ECO:0000256" key="1">
    <source>
        <dbReference type="ARBA" id="ARBA00006019"/>
    </source>
</evidence>
<dbReference type="InterPro" id="IPR045093">
    <property type="entry name" value="Cullin"/>
</dbReference>
<accession>A0ABM0N085</accession>
<evidence type="ECO:0000256" key="4">
    <source>
        <dbReference type="RuleBase" id="RU003829"/>
    </source>
</evidence>
<protein>
    <submittedName>
        <fullName evidence="7">Cullin-1-like</fullName>
    </submittedName>
</protein>
<reference evidence="7" key="1">
    <citation type="submission" date="2025-08" db="UniProtKB">
        <authorList>
            <consortium name="RefSeq"/>
        </authorList>
    </citation>
    <scope>IDENTIFICATION</scope>
    <source>
        <tissue evidence="7">Testes</tissue>
    </source>
</reference>
<name>A0ABM0N085_SACKO</name>